<protein>
    <submittedName>
        <fullName evidence="1">Uncharacterized protein</fullName>
    </submittedName>
</protein>
<evidence type="ECO:0000313" key="1">
    <source>
        <dbReference type="EMBL" id="KAL1488641.1"/>
    </source>
</evidence>
<evidence type="ECO:0000313" key="2">
    <source>
        <dbReference type="Proteomes" id="UP001566132"/>
    </source>
</evidence>
<accession>A0ABD1E2P9</accession>
<sequence length="102" mass="11380">MTILLESQKSDSEVRSGYGTVAIFMADCSCQNFFFFWNNSEMNPLYKPKIILSCSRDVTLKVLNETFSHMSNGLAAIDRRALSGQPCIQGGPLVRQRSAIKV</sequence>
<dbReference type="Proteomes" id="UP001566132">
    <property type="component" value="Unassembled WGS sequence"/>
</dbReference>
<keyword evidence="2" id="KW-1185">Reference proteome</keyword>
<organism evidence="1 2">
    <name type="scientific">Hypothenemus hampei</name>
    <name type="common">Coffee berry borer</name>
    <dbReference type="NCBI Taxonomy" id="57062"/>
    <lineage>
        <taxon>Eukaryota</taxon>
        <taxon>Metazoa</taxon>
        <taxon>Ecdysozoa</taxon>
        <taxon>Arthropoda</taxon>
        <taxon>Hexapoda</taxon>
        <taxon>Insecta</taxon>
        <taxon>Pterygota</taxon>
        <taxon>Neoptera</taxon>
        <taxon>Endopterygota</taxon>
        <taxon>Coleoptera</taxon>
        <taxon>Polyphaga</taxon>
        <taxon>Cucujiformia</taxon>
        <taxon>Curculionidae</taxon>
        <taxon>Scolytinae</taxon>
        <taxon>Hypothenemus</taxon>
    </lineage>
</organism>
<name>A0ABD1E2P9_HYPHA</name>
<dbReference type="EMBL" id="JBDJPC010000013">
    <property type="protein sequence ID" value="KAL1488641.1"/>
    <property type="molecule type" value="Genomic_DNA"/>
</dbReference>
<comment type="caution">
    <text evidence="1">The sequence shown here is derived from an EMBL/GenBank/DDBJ whole genome shotgun (WGS) entry which is preliminary data.</text>
</comment>
<proteinExistence type="predicted"/>
<reference evidence="1 2" key="1">
    <citation type="submission" date="2024-05" db="EMBL/GenBank/DDBJ databases">
        <title>Genetic variation in Jamaican populations of the coffee berry borer (Hypothenemus hampei).</title>
        <authorList>
            <person name="Errbii M."/>
            <person name="Myrie A."/>
        </authorList>
    </citation>
    <scope>NUCLEOTIDE SEQUENCE [LARGE SCALE GENOMIC DNA]</scope>
    <source>
        <strain evidence="1">JA-Hopewell-2020-01-JO</strain>
        <tissue evidence="1">Whole body</tissue>
    </source>
</reference>
<gene>
    <name evidence="1" type="ORF">ABEB36_014441</name>
</gene>
<dbReference type="AlphaFoldDB" id="A0ABD1E2P9"/>